<feature type="region of interest" description="Disordered" evidence="6">
    <location>
        <begin position="788"/>
        <end position="811"/>
    </location>
</feature>
<dbReference type="EMBL" id="QWIK01000232">
    <property type="protein sequence ID" value="RMY10114.1"/>
    <property type="molecule type" value="Genomic_DNA"/>
</dbReference>
<evidence type="ECO:0000313" key="13">
    <source>
        <dbReference type="Proteomes" id="UP000276864"/>
    </source>
</evidence>
<dbReference type="GO" id="GO:0008270">
    <property type="term" value="F:zinc ion binding"/>
    <property type="evidence" value="ECO:0007669"/>
    <property type="project" value="InterPro"/>
</dbReference>
<dbReference type="GO" id="GO:0003677">
    <property type="term" value="F:DNA binding"/>
    <property type="evidence" value="ECO:0007669"/>
    <property type="project" value="InterPro"/>
</dbReference>
<accession>A0A3M6WIB9</accession>
<name>A0A3M6WIB9_HORWE</name>
<dbReference type="CDD" id="cd00067">
    <property type="entry name" value="GAL4"/>
    <property type="match status" value="1"/>
</dbReference>
<gene>
    <name evidence="11" type="ORF">D0866_08015</name>
    <name evidence="9" type="ORF">D0867_11394</name>
    <name evidence="10" type="ORF">D0868_03876</name>
    <name evidence="8" type="ORF">D0869_09424</name>
</gene>
<keyword evidence="5" id="KW-0539">Nucleus</keyword>
<dbReference type="Proteomes" id="UP000271337">
    <property type="component" value="Unassembled WGS sequence"/>
</dbReference>
<dbReference type="AlphaFoldDB" id="A0A3M6WIB9"/>
<evidence type="ECO:0000256" key="6">
    <source>
        <dbReference type="SAM" id="MobiDB-lite"/>
    </source>
</evidence>
<evidence type="ECO:0000256" key="4">
    <source>
        <dbReference type="ARBA" id="ARBA00023163"/>
    </source>
</evidence>
<keyword evidence="1" id="KW-0479">Metal-binding</keyword>
<dbReference type="Gene3D" id="4.10.240.10">
    <property type="entry name" value="Zn(2)-C6 fungal-type DNA-binding domain"/>
    <property type="match status" value="1"/>
</dbReference>
<comment type="caution">
    <text evidence="8">The sequence shown here is derived from an EMBL/GenBank/DDBJ whole genome shotgun (WGS) entry which is preliminary data.</text>
</comment>
<evidence type="ECO:0000256" key="3">
    <source>
        <dbReference type="ARBA" id="ARBA00023015"/>
    </source>
</evidence>
<dbReference type="EMBL" id="QWIL01001601">
    <property type="protein sequence ID" value="RMY01441.1"/>
    <property type="molecule type" value="Genomic_DNA"/>
</dbReference>
<evidence type="ECO:0000259" key="7">
    <source>
        <dbReference type="PROSITE" id="PS50048"/>
    </source>
</evidence>
<dbReference type="InterPro" id="IPR007219">
    <property type="entry name" value="XnlR_reg_dom"/>
</dbReference>
<protein>
    <recommendedName>
        <fullName evidence="7">Zn(2)-C6 fungal-type domain-containing protein</fullName>
    </recommendedName>
</protein>
<evidence type="ECO:0000313" key="12">
    <source>
        <dbReference type="Proteomes" id="UP000271337"/>
    </source>
</evidence>
<dbReference type="SUPFAM" id="SSF57701">
    <property type="entry name" value="Zn2/Cys6 DNA-binding domain"/>
    <property type="match status" value="1"/>
</dbReference>
<organism evidence="8 14">
    <name type="scientific">Hortaea werneckii</name>
    <name type="common">Black yeast</name>
    <name type="synonym">Cladosporium werneckii</name>
    <dbReference type="NCBI Taxonomy" id="91943"/>
    <lineage>
        <taxon>Eukaryota</taxon>
        <taxon>Fungi</taxon>
        <taxon>Dikarya</taxon>
        <taxon>Ascomycota</taxon>
        <taxon>Pezizomycotina</taxon>
        <taxon>Dothideomycetes</taxon>
        <taxon>Dothideomycetidae</taxon>
        <taxon>Mycosphaerellales</taxon>
        <taxon>Teratosphaeriaceae</taxon>
        <taxon>Hortaea</taxon>
    </lineage>
</organism>
<dbReference type="PROSITE" id="PS50048">
    <property type="entry name" value="ZN2_CY6_FUNGAL_2"/>
    <property type="match status" value="1"/>
</dbReference>
<feature type="compositionally biased region" description="Polar residues" evidence="6">
    <location>
        <begin position="788"/>
        <end position="810"/>
    </location>
</feature>
<dbReference type="VEuPathDB" id="FungiDB:BTJ68_03815"/>
<dbReference type="PANTHER" id="PTHR47660:SF8">
    <property type="entry name" value="TRANSCRIPTION FACTOR WITH C2H2 AND ZN(2)-CYS(6) DNA BINDING DOMAIN (EUROFUNG)"/>
    <property type="match status" value="1"/>
</dbReference>
<dbReference type="Pfam" id="PF00172">
    <property type="entry name" value="Zn_clus"/>
    <property type="match status" value="1"/>
</dbReference>
<dbReference type="OrthoDB" id="40579at2759"/>
<dbReference type="Proteomes" id="UP000276864">
    <property type="component" value="Unassembled WGS sequence"/>
</dbReference>
<feature type="domain" description="Zn(2)-C6 fungal-type" evidence="7">
    <location>
        <begin position="104"/>
        <end position="133"/>
    </location>
</feature>
<evidence type="ECO:0000256" key="2">
    <source>
        <dbReference type="ARBA" id="ARBA00022833"/>
    </source>
</evidence>
<dbReference type="Proteomes" id="UP000281245">
    <property type="component" value="Unassembled WGS sequence"/>
</dbReference>
<evidence type="ECO:0000256" key="5">
    <source>
        <dbReference type="ARBA" id="ARBA00023242"/>
    </source>
</evidence>
<evidence type="ECO:0000313" key="11">
    <source>
        <dbReference type="EMBL" id="RMY30407.1"/>
    </source>
</evidence>
<dbReference type="Pfam" id="PF04082">
    <property type="entry name" value="Fungal_trans"/>
    <property type="match status" value="1"/>
</dbReference>
<proteinExistence type="predicted"/>
<dbReference type="InterPro" id="IPR001138">
    <property type="entry name" value="Zn2Cys6_DnaBD"/>
</dbReference>
<evidence type="ECO:0000313" key="14">
    <source>
        <dbReference type="Proteomes" id="UP000281245"/>
    </source>
</evidence>
<sequence>MTSPPQSTDRPPFVCQVCQRQYERYTTFDIFVESDIAMNVSSDALNALGRSIEGKSLRSFLFEEACLADLYLRDLLLRHQANHSKSETLGVRSPGYLNRRAVKACDACVTSKLKCDNGRPCQRCSKRRISCHTESLDRAENATCDSALVSELWNQTGQTENYPTQTSLATVPNDDSSESFLPSQVAAGTSKADLLWTPAANDISIDADVPSFFGHIMASGGSELAPLDAFQLPPDISSVLPDQDWLGDLDIFGADFIPAVDNAFAAPLIDTLPQQHQAHPDGITEEDVEGNSSRRLNQADHARERHAIFKRSPWLWIPERNSNAFTEHNRIQLDEGHLQSASSPHQPFAETLSIPDRLSQSSRDRILQLVVRTAKSQICITSFPSADCLDLLIKMGIAKKFETDAWIHPFTFKSEDCRPELLTALVAAGCVCFGVKTVSRTGLVLLEIVRVALSRVIEEDNSAVRDLQWLQASMIWLDIAAFCGFKRKMEVAESNLQPLITAMRRYGKFDRVAYSPIAPSTADLASQLHETWLQWVEAQSFCRLAYHIFEHDTFMTLTKHRNPLLSCAELSLPLPASRALWLAPSADEWRTIYLGQQSASHRQAPSLRSILVESGTMRCMTPEVDVQVATSTYLSGIAAQVWEHGKFVSLHANGGDDSDATARLWNQSRHEKLCDILHASELSTNVTTFSTALMRHFLLMTLHVNLDTIMRFAGKCGEAEAQQAYQALVVWLPTKPARLALWHAVQVVKAARDAAPYQLRGCDAFLTWHAVSLMWAYGMLQQNVARHTARSSPVPESTTLETSAPASQKRSVLLDGERSAEVDDFLYRNDGIPCMRLLDSSRTVCSLHKAQNVMTIGIEVLERNCPGEGRIGMPQMIKSLCDLMEELGKLR</sequence>
<evidence type="ECO:0000313" key="8">
    <source>
        <dbReference type="EMBL" id="RMX78010.1"/>
    </source>
</evidence>
<keyword evidence="3" id="KW-0805">Transcription regulation</keyword>
<dbReference type="Proteomes" id="UP000282582">
    <property type="component" value="Unassembled WGS sequence"/>
</dbReference>
<dbReference type="PANTHER" id="PTHR47660">
    <property type="entry name" value="TRANSCRIPTION FACTOR WITH C2H2 AND ZN(2)-CYS(6) DNA BINDING DOMAIN (EUROFUNG)-RELATED-RELATED"/>
    <property type="match status" value="1"/>
</dbReference>
<keyword evidence="4" id="KW-0804">Transcription</keyword>
<evidence type="ECO:0000256" key="1">
    <source>
        <dbReference type="ARBA" id="ARBA00022723"/>
    </source>
</evidence>
<dbReference type="EMBL" id="QWIJ01000882">
    <property type="protein sequence ID" value="RMX78010.1"/>
    <property type="molecule type" value="Genomic_DNA"/>
</dbReference>
<dbReference type="GO" id="GO:0006351">
    <property type="term" value="P:DNA-templated transcription"/>
    <property type="evidence" value="ECO:0007669"/>
    <property type="project" value="InterPro"/>
</dbReference>
<dbReference type="InterPro" id="IPR036864">
    <property type="entry name" value="Zn2-C6_fun-type_DNA-bd_sf"/>
</dbReference>
<dbReference type="GO" id="GO:0000981">
    <property type="term" value="F:DNA-binding transcription factor activity, RNA polymerase II-specific"/>
    <property type="evidence" value="ECO:0007669"/>
    <property type="project" value="InterPro"/>
</dbReference>
<evidence type="ECO:0000313" key="9">
    <source>
        <dbReference type="EMBL" id="RMY01441.1"/>
    </source>
</evidence>
<reference evidence="12 13" key="1">
    <citation type="journal article" date="2018" name="BMC Genomics">
        <title>Genomic evidence for intraspecific hybridization in a clonal and extremely halotolerant yeast.</title>
        <authorList>
            <person name="Gostincar C."/>
            <person name="Stajich J.E."/>
            <person name="Zupancic J."/>
            <person name="Zalar P."/>
            <person name="Gunde-Cimerman N."/>
        </authorList>
    </citation>
    <scope>NUCLEOTIDE SEQUENCE [LARGE SCALE GENOMIC DNA]</scope>
    <source>
        <strain evidence="11 13">EXF-6651</strain>
        <strain evidence="10 15">EXF-6654</strain>
        <strain evidence="8 14">EXF-6656</strain>
        <strain evidence="9 12">EXF-6669</strain>
    </source>
</reference>
<keyword evidence="2" id="KW-0862">Zinc</keyword>
<evidence type="ECO:0000313" key="10">
    <source>
        <dbReference type="EMBL" id="RMY10114.1"/>
    </source>
</evidence>
<dbReference type="SMART" id="SM00066">
    <property type="entry name" value="GAL4"/>
    <property type="match status" value="1"/>
</dbReference>
<evidence type="ECO:0000313" key="15">
    <source>
        <dbReference type="Proteomes" id="UP000282582"/>
    </source>
</evidence>
<dbReference type="EMBL" id="QWIM01000851">
    <property type="protein sequence ID" value="RMY30407.1"/>
    <property type="molecule type" value="Genomic_DNA"/>
</dbReference>